<gene>
    <name evidence="6" type="ORF">HUT08_25610</name>
</gene>
<evidence type="ECO:0000256" key="1">
    <source>
        <dbReference type="ARBA" id="ARBA00011046"/>
    </source>
</evidence>
<evidence type="ECO:0000256" key="5">
    <source>
        <dbReference type="SAM" id="MobiDB-lite"/>
    </source>
</evidence>
<evidence type="ECO:0000256" key="4">
    <source>
        <dbReference type="ARBA" id="ARBA00023163"/>
    </source>
</evidence>
<dbReference type="Proteomes" id="UP000509303">
    <property type="component" value="Chromosome"/>
</dbReference>
<dbReference type="Gene3D" id="1.10.10.10">
    <property type="entry name" value="Winged helix-like DNA-binding domain superfamily/Winged helix DNA-binding domain"/>
    <property type="match status" value="1"/>
</dbReference>
<evidence type="ECO:0000256" key="2">
    <source>
        <dbReference type="ARBA" id="ARBA00023015"/>
    </source>
</evidence>
<dbReference type="InterPro" id="IPR036388">
    <property type="entry name" value="WH-like_DNA-bd_sf"/>
</dbReference>
<dbReference type="Gene3D" id="6.10.140.850">
    <property type="match status" value="1"/>
</dbReference>
<dbReference type="AlphaFoldDB" id="A0A7H8NCZ6"/>
<proteinExistence type="inferred from homology"/>
<evidence type="ECO:0000313" key="6">
    <source>
        <dbReference type="EMBL" id="QKW52349.1"/>
    </source>
</evidence>
<feature type="region of interest" description="Disordered" evidence="5">
    <location>
        <begin position="101"/>
        <end position="134"/>
    </location>
</feature>
<evidence type="ECO:0000256" key="3">
    <source>
        <dbReference type="ARBA" id="ARBA00023125"/>
    </source>
</evidence>
<dbReference type="Pfam" id="PF03965">
    <property type="entry name" value="Penicillinase_R"/>
    <property type="match status" value="1"/>
</dbReference>
<dbReference type="GO" id="GO:0045892">
    <property type="term" value="P:negative regulation of DNA-templated transcription"/>
    <property type="evidence" value="ECO:0007669"/>
    <property type="project" value="InterPro"/>
</dbReference>
<keyword evidence="2" id="KW-0805">Transcription regulation</keyword>
<reference evidence="6 7" key="1">
    <citation type="submission" date="2020-06" db="EMBL/GenBank/DDBJ databases">
        <title>Genome mining for natural products.</title>
        <authorList>
            <person name="Zhang B."/>
            <person name="Shi J."/>
            <person name="Ge H."/>
        </authorList>
    </citation>
    <scope>NUCLEOTIDE SEQUENCE [LARGE SCALE GENOMIC DNA]</scope>
    <source>
        <strain evidence="6 7">NA00687</strain>
    </source>
</reference>
<name>A0A7H8NCZ6_9ACTN</name>
<dbReference type="InterPro" id="IPR036390">
    <property type="entry name" value="WH_DNA-bd_sf"/>
</dbReference>
<evidence type="ECO:0000313" key="7">
    <source>
        <dbReference type="Proteomes" id="UP000509303"/>
    </source>
</evidence>
<dbReference type="SUPFAM" id="SSF46785">
    <property type="entry name" value="Winged helix' DNA-binding domain"/>
    <property type="match status" value="1"/>
</dbReference>
<dbReference type="GO" id="GO:0003677">
    <property type="term" value="F:DNA binding"/>
    <property type="evidence" value="ECO:0007669"/>
    <property type="project" value="UniProtKB-KW"/>
</dbReference>
<dbReference type="RefSeq" id="WP_176164053.1">
    <property type="nucleotide sequence ID" value="NZ_CP054929.1"/>
</dbReference>
<keyword evidence="7" id="KW-1185">Reference proteome</keyword>
<keyword evidence="4" id="KW-0804">Transcription</keyword>
<dbReference type="InterPro" id="IPR005650">
    <property type="entry name" value="BlaI_family"/>
</dbReference>
<comment type="similarity">
    <text evidence="1">Belongs to the BlaI transcriptional regulatory family.</text>
</comment>
<dbReference type="EMBL" id="CP054929">
    <property type="protein sequence ID" value="QKW52349.1"/>
    <property type="molecule type" value="Genomic_DNA"/>
</dbReference>
<accession>A0A7H8NCZ6</accession>
<protein>
    <submittedName>
        <fullName evidence="6">BlaI/MecI/CopY family transcriptional regulator</fullName>
    </submittedName>
</protein>
<organism evidence="6 7">
    <name type="scientific">Streptomyces buecherae</name>
    <dbReference type="NCBI Taxonomy" id="2763006"/>
    <lineage>
        <taxon>Bacteria</taxon>
        <taxon>Bacillati</taxon>
        <taxon>Actinomycetota</taxon>
        <taxon>Actinomycetes</taxon>
        <taxon>Kitasatosporales</taxon>
        <taxon>Streptomycetaceae</taxon>
        <taxon>Streptomyces</taxon>
    </lineage>
</organism>
<keyword evidence="3" id="KW-0238">DNA-binding</keyword>
<sequence>MRRSGELERAIMDALWEAQEPRTAKEVLAALAEEKLAHTTVITVLDRLTRKGLARRERVGRSWRYAPAASRESYVSSLMIDALGRATDREAVLVHFAHSMSGSEADALRSALATADDADEGDQSGEAGQGRHRA</sequence>